<evidence type="ECO:0000256" key="18">
    <source>
        <dbReference type="ARBA" id="ARBA00023228"/>
    </source>
</evidence>
<keyword evidence="15" id="KW-0482">Metalloprotease</keyword>
<evidence type="ECO:0000256" key="14">
    <source>
        <dbReference type="ARBA" id="ARBA00023034"/>
    </source>
</evidence>
<keyword evidence="9" id="KW-0479">Metal-binding</keyword>
<proteinExistence type="predicted"/>
<keyword evidence="6" id="KW-0964">Secreted</keyword>
<keyword evidence="23" id="KW-1185">Reference proteome</keyword>
<dbReference type="GO" id="GO:0046872">
    <property type="term" value="F:metal ion binding"/>
    <property type="evidence" value="ECO:0007669"/>
    <property type="project" value="UniProtKB-KW"/>
</dbReference>
<keyword evidence="7" id="KW-0121">Carboxypeptidase</keyword>
<dbReference type="GO" id="GO:0006508">
    <property type="term" value="P:proteolysis"/>
    <property type="evidence" value="ECO:0007669"/>
    <property type="project" value="UniProtKB-KW"/>
</dbReference>
<dbReference type="Proteomes" id="UP000050501">
    <property type="component" value="Unassembled WGS sequence"/>
</dbReference>
<dbReference type="GO" id="GO:0005764">
    <property type="term" value="C:lysosome"/>
    <property type="evidence" value="ECO:0007669"/>
    <property type="project" value="UniProtKB-SubCell"/>
</dbReference>
<keyword evidence="10" id="KW-0732">Signal</keyword>
<evidence type="ECO:0000256" key="12">
    <source>
        <dbReference type="ARBA" id="ARBA00022824"/>
    </source>
</evidence>
<evidence type="ECO:0000256" key="10">
    <source>
        <dbReference type="ARBA" id="ARBA00022729"/>
    </source>
</evidence>
<protein>
    <recommendedName>
        <fullName evidence="5">Carboxypeptidase Q</fullName>
    </recommendedName>
    <alternativeName>
        <fullName evidence="20">Plasma glutamate carboxypeptidase</fullName>
    </alternativeName>
</protein>
<evidence type="ECO:0000256" key="5">
    <source>
        <dbReference type="ARBA" id="ARBA00014116"/>
    </source>
</evidence>
<evidence type="ECO:0000256" key="4">
    <source>
        <dbReference type="ARBA" id="ARBA00004613"/>
    </source>
</evidence>
<dbReference type="SUPFAM" id="SSF53187">
    <property type="entry name" value="Zn-dependent exopeptidases"/>
    <property type="match status" value="1"/>
</dbReference>
<keyword evidence="17" id="KW-0325">Glycoprotein</keyword>
<evidence type="ECO:0000313" key="23">
    <source>
        <dbReference type="Proteomes" id="UP000050501"/>
    </source>
</evidence>
<evidence type="ECO:0000256" key="13">
    <source>
        <dbReference type="ARBA" id="ARBA00022833"/>
    </source>
</evidence>
<evidence type="ECO:0000256" key="6">
    <source>
        <dbReference type="ARBA" id="ARBA00022525"/>
    </source>
</evidence>
<organism evidence="22 23">
    <name type="scientific">Levilinea saccharolytica</name>
    <dbReference type="NCBI Taxonomy" id="229921"/>
    <lineage>
        <taxon>Bacteria</taxon>
        <taxon>Bacillati</taxon>
        <taxon>Chloroflexota</taxon>
        <taxon>Anaerolineae</taxon>
        <taxon>Anaerolineales</taxon>
        <taxon>Anaerolineaceae</taxon>
        <taxon>Levilinea</taxon>
    </lineage>
</organism>
<dbReference type="PANTHER" id="PTHR12053:SF3">
    <property type="entry name" value="CARBOXYPEPTIDASE Q"/>
    <property type="match status" value="1"/>
</dbReference>
<keyword evidence="18" id="KW-0458">Lysosome</keyword>
<comment type="subcellular location">
    <subcellularLocation>
        <location evidence="1">Endoplasmic reticulum</location>
    </subcellularLocation>
    <subcellularLocation>
        <location evidence="3">Golgi apparatus</location>
    </subcellularLocation>
    <subcellularLocation>
        <location evidence="2">Lysosome</location>
    </subcellularLocation>
    <subcellularLocation>
        <location evidence="4">Secreted</location>
    </subcellularLocation>
</comment>
<comment type="subunit">
    <text evidence="19">Homodimer. The monomeric form is inactive while the homodimer is active.</text>
</comment>
<dbReference type="GO" id="GO:0005576">
    <property type="term" value="C:extracellular region"/>
    <property type="evidence" value="ECO:0007669"/>
    <property type="project" value="UniProtKB-SubCell"/>
</dbReference>
<keyword evidence="14" id="KW-0333">Golgi apparatus</keyword>
<keyword evidence="11" id="KW-0378">Hydrolase</keyword>
<gene>
    <name evidence="22" type="ORF">ADN01_17410</name>
</gene>
<evidence type="ECO:0000256" key="15">
    <source>
        <dbReference type="ARBA" id="ARBA00023049"/>
    </source>
</evidence>
<dbReference type="EMBL" id="LGCM01000065">
    <property type="protein sequence ID" value="KPL75624.1"/>
    <property type="molecule type" value="Genomic_DNA"/>
</dbReference>
<name>A0A0P6X5Z4_9CHLR</name>
<dbReference type="STRING" id="229921.ADN01_17410"/>
<dbReference type="AlphaFoldDB" id="A0A0P6X5Z4"/>
<evidence type="ECO:0000256" key="3">
    <source>
        <dbReference type="ARBA" id="ARBA00004555"/>
    </source>
</evidence>
<dbReference type="Gene3D" id="3.40.630.10">
    <property type="entry name" value="Zn peptidases"/>
    <property type="match status" value="1"/>
</dbReference>
<accession>A0A0P6X5Z4</accession>
<evidence type="ECO:0000256" key="17">
    <source>
        <dbReference type="ARBA" id="ARBA00023180"/>
    </source>
</evidence>
<keyword evidence="16" id="KW-0865">Zymogen</keyword>
<dbReference type="Pfam" id="PF04389">
    <property type="entry name" value="Peptidase_M28"/>
    <property type="match status" value="1"/>
</dbReference>
<dbReference type="PANTHER" id="PTHR12053">
    <property type="entry name" value="PROTEASE FAMILY M28 PLASMA GLUTAMATE CARBOXYPEPTIDASE-RELATED"/>
    <property type="match status" value="1"/>
</dbReference>
<dbReference type="OrthoDB" id="9789219at2"/>
<keyword evidence="8" id="KW-0645">Protease</keyword>
<evidence type="ECO:0000256" key="9">
    <source>
        <dbReference type="ARBA" id="ARBA00022723"/>
    </source>
</evidence>
<evidence type="ECO:0000256" key="11">
    <source>
        <dbReference type="ARBA" id="ARBA00022801"/>
    </source>
</evidence>
<evidence type="ECO:0000256" key="2">
    <source>
        <dbReference type="ARBA" id="ARBA00004371"/>
    </source>
</evidence>
<evidence type="ECO:0000256" key="8">
    <source>
        <dbReference type="ARBA" id="ARBA00022670"/>
    </source>
</evidence>
<evidence type="ECO:0000256" key="19">
    <source>
        <dbReference type="ARBA" id="ARBA00025833"/>
    </source>
</evidence>
<evidence type="ECO:0000256" key="1">
    <source>
        <dbReference type="ARBA" id="ARBA00004240"/>
    </source>
</evidence>
<dbReference type="RefSeq" id="WP_062417049.1">
    <property type="nucleotide sequence ID" value="NZ_DF967974.1"/>
</dbReference>
<reference evidence="22 23" key="1">
    <citation type="submission" date="2015-07" db="EMBL/GenBank/DDBJ databases">
        <title>Genome sequence of Levilinea saccharolytica DSM 16555.</title>
        <authorList>
            <person name="Hemp J."/>
            <person name="Ward L.M."/>
            <person name="Pace L.A."/>
            <person name="Fischer W.W."/>
        </authorList>
    </citation>
    <scope>NUCLEOTIDE SEQUENCE [LARGE SCALE GENOMIC DNA]</scope>
    <source>
        <strain evidence="22 23">KIBI-1</strain>
    </source>
</reference>
<evidence type="ECO:0000259" key="21">
    <source>
        <dbReference type="Pfam" id="PF04389"/>
    </source>
</evidence>
<evidence type="ECO:0000256" key="7">
    <source>
        <dbReference type="ARBA" id="ARBA00022645"/>
    </source>
</evidence>
<keyword evidence="12" id="KW-0256">Endoplasmic reticulum</keyword>
<evidence type="ECO:0000313" key="22">
    <source>
        <dbReference type="EMBL" id="KPL75624.1"/>
    </source>
</evidence>
<dbReference type="Gene3D" id="3.50.30.30">
    <property type="match status" value="1"/>
</dbReference>
<dbReference type="GO" id="GO:0004180">
    <property type="term" value="F:carboxypeptidase activity"/>
    <property type="evidence" value="ECO:0007669"/>
    <property type="project" value="UniProtKB-KW"/>
</dbReference>
<comment type="caution">
    <text evidence="22">The sequence shown here is derived from an EMBL/GenBank/DDBJ whole genome shotgun (WGS) entry which is preliminary data.</text>
</comment>
<feature type="domain" description="Peptidase M28" evidence="21">
    <location>
        <begin position="202"/>
        <end position="385"/>
    </location>
</feature>
<evidence type="ECO:0000256" key="16">
    <source>
        <dbReference type="ARBA" id="ARBA00023145"/>
    </source>
</evidence>
<keyword evidence="13" id="KW-0862">Zinc</keyword>
<dbReference type="InterPro" id="IPR039866">
    <property type="entry name" value="CPQ"/>
</dbReference>
<dbReference type="GO" id="GO:0070573">
    <property type="term" value="F:metallodipeptidase activity"/>
    <property type="evidence" value="ECO:0007669"/>
    <property type="project" value="InterPro"/>
</dbReference>
<evidence type="ECO:0000256" key="20">
    <source>
        <dbReference type="ARBA" id="ARBA00033328"/>
    </source>
</evidence>
<sequence length="404" mass="44212">MTSVEERIVQRLNMLAGAIGCRHSGTPGNLAAAAFLADEMRALGLEVEEQRFEIPSWTVEEQYLKAAGQELAVYANPYSPSCAVEAELAAVGTLAELEQADLGGKIAVLYGDLTRAPISAKSWFLTEDRDRRILELLEANPPAVILAVQAAPGSTNRIFEDWEFLLPSATLPAESGRVVLLHAGERAEVRLRTVSGRGTTANIIGRRQGTRPETLVLCAHYDTKVDTPGANDNAAGVAAMLAAAELLREDVLDCNLELVAFTNEEYLPIGDDTYLERRGEGFLDRVLMAINFDGPGHIVDVNSLASFTCSAEFQAEVEAVSRAYPAVQWVEPWPQSNHSTFAMRGVPALAFSSRAIWLYSHQHDDSLRWVHPPRLLECAQLAADIVRRMHARPLGWMRPEAAAE</sequence>
<dbReference type="InterPro" id="IPR007484">
    <property type="entry name" value="Peptidase_M28"/>
</dbReference>